<dbReference type="InterPro" id="IPR051603">
    <property type="entry name" value="Zinc-ADH_QOR/CCCR"/>
</dbReference>
<keyword evidence="4" id="KW-1185">Reference proteome</keyword>
<reference evidence="4" key="1">
    <citation type="journal article" date="2019" name="Int. J. Syst. Evol. Microbiol.">
        <title>The Global Catalogue of Microorganisms (GCM) 10K type strain sequencing project: providing services to taxonomists for standard genome sequencing and annotation.</title>
        <authorList>
            <consortium name="The Broad Institute Genomics Platform"/>
            <consortium name="The Broad Institute Genome Sequencing Center for Infectious Disease"/>
            <person name="Wu L."/>
            <person name="Ma J."/>
        </authorList>
    </citation>
    <scope>NUCLEOTIDE SEQUENCE [LARGE SCALE GENOMIC DNA]</scope>
    <source>
        <strain evidence="4">JCM 3146</strain>
    </source>
</reference>
<gene>
    <name evidence="3" type="ORF">GCM10010151_45600</name>
</gene>
<sequence>MLAPETALVDWSALQLPDHFRALTVHKDEVGLFEDLDSTDRDPRRSLHVEDVAVPELGPGEVIVAVMASSINYNTVWSSIFEPLHSTAYRRLVSRNGADLKQGDVVVVWGACGGLGSYAVQLALNGGATPVHAQPQGMAKARRLHPRPDRWRRPRPSPSLGRPSHRRLGTNARRVLTGVVLR</sequence>
<protein>
    <submittedName>
        <fullName evidence="3">Uncharacterized protein</fullName>
    </submittedName>
</protein>
<dbReference type="Gene3D" id="3.90.180.10">
    <property type="entry name" value="Medium-chain alcohol dehydrogenases, catalytic domain"/>
    <property type="match status" value="1"/>
</dbReference>
<evidence type="ECO:0000313" key="3">
    <source>
        <dbReference type="EMBL" id="GAA0350858.1"/>
    </source>
</evidence>
<proteinExistence type="predicted"/>
<dbReference type="Gene3D" id="3.40.50.720">
    <property type="entry name" value="NAD(P)-binding Rossmann-like Domain"/>
    <property type="match status" value="1"/>
</dbReference>
<accession>A0ABP3GQM7</accession>
<feature type="region of interest" description="Disordered" evidence="2">
    <location>
        <begin position="130"/>
        <end position="172"/>
    </location>
</feature>
<dbReference type="RefSeq" id="WP_308206140.1">
    <property type="nucleotide sequence ID" value="NZ_BAAABM010000045.1"/>
</dbReference>
<dbReference type="InterPro" id="IPR036291">
    <property type="entry name" value="NAD(P)-bd_dom_sf"/>
</dbReference>
<organism evidence="3 4">
    <name type="scientific">Actinoallomurus spadix</name>
    <dbReference type="NCBI Taxonomy" id="79912"/>
    <lineage>
        <taxon>Bacteria</taxon>
        <taxon>Bacillati</taxon>
        <taxon>Actinomycetota</taxon>
        <taxon>Actinomycetes</taxon>
        <taxon>Streptosporangiales</taxon>
        <taxon>Thermomonosporaceae</taxon>
        <taxon>Actinoallomurus</taxon>
    </lineage>
</organism>
<evidence type="ECO:0000256" key="2">
    <source>
        <dbReference type="SAM" id="MobiDB-lite"/>
    </source>
</evidence>
<evidence type="ECO:0000313" key="4">
    <source>
        <dbReference type="Proteomes" id="UP001501822"/>
    </source>
</evidence>
<evidence type="ECO:0000256" key="1">
    <source>
        <dbReference type="ARBA" id="ARBA00022857"/>
    </source>
</evidence>
<comment type="caution">
    <text evidence="3">The sequence shown here is derived from an EMBL/GenBank/DDBJ whole genome shotgun (WGS) entry which is preliminary data.</text>
</comment>
<name>A0ABP3GQM7_9ACTN</name>
<dbReference type="EMBL" id="BAAABM010000045">
    <property type="protein sequence ID" value="GAA0350858.1"/>
    <property type="molecule type" value="Genomic_DNA"/>
</dbReference>
<dbReference type="SUPFAM" id="SSF51735">
    <property type="entry name" value="NAD(P)-binding Rossmann-fold domains"/>
    <property type="match status" value="1"/>
</dbReference>
<dbReference type="PANTHER" id="PTHR44154">
    <property type="entry name" value="QUINONE OXIDOREDUCTASE"/>
    <property type="match status" value="1"/>
</dbReference>
<dbReference type="PANTHER" id="PTHR44154:SF1">
    <property type="entry name" value="QUINONE OXIDOREDUCTASE"/>
    <property type="match status" value="1"/>
</dbReference>
<dbReference type="Proteomes" id="UP001501822">
    <property type="component" value="Unassembled WGS sequence"/>
</dbReference>
<keyword evidence="1" id="KW-0521">NADP</keyword>